<dbReference type="AlphaFoldDB" id="A0A9D4RSD3"/>
<keyword evidence="3" id="KW-1185">Reference proteome</keyword>
<dbReference type="Proteomes" id="UP000828390">
    <property type="component" value="Unassembled WGS sequence"/>
</dbReference>
<evidence type="ECO:0000313" key="3">
    <source>
        <dbReference type="Proteomes" id="UP000828390"/>
    </source>
</evidence>
<sequence>MDEVAALQKESELPIEELIDSLPKEILEQPASIHSESEDEQNESKGEVCDFHSIVG</sequence>
<evidence type="ECO:0000256" key="1">
    <source>
        <dbReference type="SAM" id="MobiDB-lite"/>
    </source>
</evidence>
<gene>
    <name evidence="2" type="ORF">DPMN_000708</name>
</gene>
<protein>
    <submittedName>
        <fullName evidence="2">Uncharacterized protein</fullName>
    </submittedName>
</protein>
<organism evidence="2 3">
    <name type="scientific">Dreissena polymorpha</name>
    <name type="common">Zebra mussel</name>
    <name type="synonym">Mytilus polymorpha</name>
    <dbReference type="NCBI Taxonomy" id="45954"/>
    <lineage>
        <taxon>Eukaryota</taxon>
        <taxon>Metazoa</taxon>
        <taxon>Spiralia</taxon>
        <taxon>Lophotrochozoa</taxon>
        <taxon>Mollusca</taxon>
        <taxon>Bivalvia</taxon>
        <taxon>Autobranchia</taxon>
        <taxon>Heteroconchia</taxon>
        <taxon>Euheterodonta</taxon>
        <taxon>Imparidentia</taxon>
        <taxon>Neoheterodontei</taxon>
        <taxon>Myida</taxon>
        <taxon>Dreissenoidea</taxon>
        <taxon>Dreissenidae</taxon>
        <taxon>Dreissena</taxon>
    </lineage>
</organism>
<proteinExistence type="predicted"/>
<dbReference type="EMBL" id="JAIWYP010000001">
    <property type="protein sequence ID" value="KAH3876857.1"/>
    <property type="molecule type" value="Genomic_DNA"/>
</dbReference>
<comment type="caution">
    <text evidence="2">The sequence shown here is derived from an EMBL/GenBank/DDBJ whole genome shotgun (WGS) entry which is preliminary data.</text>
</comment>
<feature type="region of interest" description="Disordered" evidence="1">
    <location>
        <begin position="28"/>
        <end position="56"/>
    </location>
</feature>
<evidence type="ECO:0000313" key="2">
    <source>
        <dbReference type="EMBL" id="KAH3876857.1"/>
    </source>
</evidence>
<reference evidence="2" key="2">
    <citation type="submission" date="2020-11" db="EMBL/GenBank/DDBJ databases">
        <authorList>
            <person name="McCartney M.A."/>
            <person name="Auch B."/>
            <person name="Kono T."/>
            <person name="Mallez S."/>
            <person name="Becker A."/>
            <person name="Gohl D.M."/>
            <person name="Silverstein K.A.T."/>
            <person name="Koren S."/>
            <person name="Bechman K.B."/>
            <person name="Herman A."/>
            <person name="Abrahante J.E."/>
            <person name="Garbe J."/>
        </authorList>
    </citation>
    <scope>NUCLEOTIDE SEQUENCE</scope>
    <source>
        <strain evidence="2">Duluth1</strain>
        <tissue evidence="2">Whole animal</tissue>
    </source>
</reference>
<accession>A0A9D4RSD3</accession>
<name>A0A9D4RSD3_DREPO</name>
<reference evidence="2" key="1">
    <citation type="journal article" date="2019" name="bioRxiv">
        <title>The Genome of the Zebra Mussel, Dreissena polymorpha: A Resource for Invasive Species Research.</title>
        <authorList>
            <person name="McCartney M.A."/>
            <person name="Auch B."/>
            <person name="Kono T."/>
            <person name="Mallez S."/>
            <person name="Zhang Y."/>
            <person name="Obille A."/>
            <person name="Becker A."/>
            <person name="Abrahante J.E."/>
            <person name="Garbe J."/>
            <person name="Badalamenti J.P."/>
            <person name="Herman A."/>
            <person name="Mangelson H."/>
            <person name="Liachko I."/>
            <person name="Sullivan S."/>
            <person name="Sone E.D."/>
            <person name="Koren S."/>
            <person name="Silverstein K.A.T."/>
            <person name="Beckman K.B."/>
            <person name="Gohl D.M."/>
        </authorList>
    </citation>
    <scope>NUCLEOTIDE SEQUENCE</scope>
    <source>
        <strain evidence="2">Duluth1</strain>
        <tissue evidence="2">Whole animal</tissue>
    </source>
</reference>